<dbReference type="RefSeq" id="WP_123780081.1">
    <property type="nucleotide sequence ID" value="NZ_RKMG01000015.1"/>
</dbReference>
<evidence type="ECO:0000313" key="14">
    <source>
        <dbReference type="Proteomes" id="UP000273977"/>
    </source>
</evidence>
<evidence type="ECO:0000256" key="3">
    <source>
        <dbReference type="ARBA" id="ARBA00022448"/>
    </source>
</evidence>
<evidence type="ECO:0000256" key="7">
    <source>
        <dbReference type="ARBA" id="ARBA00022683"/>
    </source>
</evidence>
<dbReference type="PANTHER" id="PTHR30181">
    <property type="entry name" value="MANNITOL PERMEASE IIC COMPONENT"/>
    <property type="match status" value="1"/>
</dbReference>
<organism evidence="13 14">
    <name type="scientific">Aerococcus agrisoli</name>
    <dbReference type="NCBI Taxonomy" id="2487350"/>
    <lineage>
        <taxon>Bacteria</taxon>
        <taxon>Bacillati</taxon>
        <taxon>Bacillota</taxon>
        <taxon>Bacilli</taxon>
        <taxon>Lactobacillales</taxon>
        <taxon>Aerococcaceae</taxon>
        <taxon>Aerococcus</taxon>
    </lineage>
</organism>
<evidence type="ECO:0000256" key="11">
    <source>
        <dbReference type="ARBA" id="ARBA00030962"/>
    </source>
</evidence>
<proteinExistence type="predicted"/>
<keyword evidence="14" id="KW-1185">Reference proteome</keyword>
<evidence type="ECO:0000313" key="13">
    <source>
        <dbReference type="EMBL" id="RPA60458.1"/>
    </source>
</evidence>
<dbReference type="InterPro" id="IPR002178">
    <property type="entry name" value="PTS_EIIA_type-2_dom"/>
</dbReference>
<comment type="caution">
    <text evidence="13">The sequence shown here is derived from an EMBL/GenBank/DDBJ whole genome shotgun (WGS) entry which is preliminary data.</text>
</comment>
<dbReference type="Proteomes" id="UP000273977">
    <property type="component" value="Unassembled WGS sequence"/>
</dbReference>
<keyword evidence="4" id="KW-0597">Phosphoprotein</keyword>
<evidence type="ECO:0000259" key="12">
    <source>
        <dbReference type="PROSITE" id="PS51094"/>
    </source>
</evidence>
<reference evidence="13 14" key="1">
    <citation type="submission" date="2018-11" db="EMBL/GenBank/DDBJ databases">
        <title>Aerococcus sp. SJQ22, whole genome shotgun sequence.</title>
        <authorList>
            <person name="Sun L."/>
            <person name="Gao X."/>
            <person name="Chen W."/>
            <person name="Huang K."/>
        </authorList>
    </citation>
    <scope>NUCLEOTIDE SEQUENCE [LARGE SCALE GENOMIC DNA]</scope>
    <source>
        <strain evidence="13 14">SJQ22</strain>
    </source>
</reference>
<sequence>MELKQELIQLNASFTSKEEAIRAAGALLVQAGAVDADYVLSMLERESIVSTYMGNFVAIPHGTDGSKAHVKQTAISYVQVPQGVDFSDDESEEKLATAIFGIAGVGDDHLDLLSKIAIFCSDVSNVVRLTDAKSEAEIIEMLKEVEA</sequence>
<dbReference type="GO" id="GO:0090563">
    <property type="term" value="F:protein-phosphocysteine-sugar phosphotransferase activity"/>
    <property type="evidence" value="ECO:0007669"/>
    <property type="project" value="TreeGrafter"/>
</dbReference>
<evidence type="ECO:0000256" key="2">
    <source>
        <dbReference type="ARBA" id="ARBA00014783"/>
    </source>
</evidence>
<accession>A0A3N4GEZ4</accession>
<dbReference type="OrthoDB" id="1640042at2"/>
<protein>
    <recommendedName>
        <fullName evidence="2">Mannitol-specific phosphotransferase enzyme IIA component</fullName>
    </recommendedName>
    <alternativeName>
        <fullName evidence="10">EIIA</fullName>
    </alternativeName>
    <alternativeName>
        <fullName evidence="11">EIII</fullName>
    </alternativeName>
    <alternativeName>
        <fullName evidence="9">PTS system mannitol-specific EIIA component</fullName>
    </alternativeName>
</protein>
<dbReference type="Gene3D" id="3.40.930.10">
    <property type="entry name" value="Mannitol-specific EII, Chain A"/>
    <property type="match status" value="1"/>
</dbReference>
<keyword evidence="5" id="KW-0762">Sugar transport</keyword>
<evidence type="ECO:0000256" key="4">
    <source>
        <dbReference type="ARBA" id="ARBA00022553"/>
    </source>
</evidence>
<dbReference type="PANTHER" id="PTHR30181:SF2">
    <property type="entry name" value="PTS SYSTEM MANNITOL-SPECIFIC EIICBA COMPONENT"/>
    <property type="match status" value="1"/>
</dbReference>
<evidence type="ECO:0000256" key="9">
    <source>
        <dbReference type="ARBA" id="ARBA00029908"/>
    </source>
</evidence>
<keyword evidence="7" id="KW-0598">Phosphotransferase system</keyword>
<name>A0A3N4GEZ4_9LACT</name>
<dbReference type="AlphaFoldDB" id="A0A3N4GEZ4"/>
<dbReference type="PROSITE" id="PS00372">
    <property type="entry name" value="PTS_EIIA_TYPE_2_HIS"/>
    <property type="match status" value="1"/>
</dbReference>
<gene>
    <name evidence="13" type="ORF">EF384_05565</name>
</gene>
<dbReference type="EMBL" id="RKMG01000015">
    <property type="protein sequence ID" value="RPA60458.1"/>
    <property type="molecule type" value="Genomic_DNA"/>
</dbReference>
<dbReference type="InterPro" id="IPR050893">
    <property type="entry name" value="Sugar_PTS"/>
</dbReference>
<comment type="function">
    <text evidence="1">The phosphoenolpyruvate-dependent sugar phosphotransferase system (sugar PTS), a major carbohydrate active transport system, catalyzes the phosphorylation of incoming sugar substrates concomitantly with their translocation across the cell membrane. The enzyme II CmtAB PTS system is involved in D-mannitol transport.</text>
</comment>
<keyword evidence="6" id="KW-0808">Transferase</keyword>
<keyword evidence="8" id="KW-0418">Kinase</keyword>
<dbReference type="GO" id="GO:0009401">
    <property type="term" value="P:phosphoenolpyruvate-dependent sugar phosphotransferase system"/>
    <property type="evidence" value="ECO:0007669"/>
    <property type="project" value="UniProtKB-KW"/>
</dbReference>
<evidence type="ECO:0000256" key="10">
    <source>
        <dbReference type="ARBA" id="ARBA00030956"/>
    </source>
</evidence>
<dbReference type="Pfam" id="PF00359">
    <property type="entry name" value="PTS_EIIA_2"/>
    <property type="match status" value="1"/>
</dbReference>
<dbReference type="CDD" id="cd00211">
    <property type="entry name" value="PTS_IIA_fru"/>
    <property type="match status" value="1"/>
</dbReference>
<keyword evidence="3" id="KW-0813">Transport</keyword>
<evidence type="ECO:0000256" key="6">
    <source>
        <dbReference type="ARBA" id="ARBA00022679"/>
    </source>
</evidence>
<dbReference type="GO" id="GO:0005886">
    <property type="term" value="C:plasma membrane"/>
    <property type="evidence" value="ECO:0007669"/>
    <property type="project" value="TreeGrafter"/>
</dbReference>
<evidence type="ECO:0000256" key="8">
    <source>
        <dbReference type="ARBA" id="ARBA00022777"/>
    </source>
</evidence>
<dbReference type="GO" id="GO:0016301">
    <property type="term" value="F:kinase activity"/>
    <property type="evidence" value="ECO:0007669"/>
    <property type="project" value="UniProtKB-KW"/>
</dbReference>
<evidence type="ECO:0000256" key="1">
    <source>
        <dbReference type="ARBA" id="ARBA00002434"/>
    </source>
</evidence>
<dbReference type="SUPFAM" id="SSF55804">
    <property type="entry name" value="Phoshotransferase/anion transport protein"/>
    <property type="match status" value="1"/>
</dbReference>
<dbReference type="InterPro" id="IPR016152">
    <property type="entry name" value="PTrfase/Anion_transptr"/>
</dbReference>
<dbReference type="PROSITE" id="PS51094">
    <property type="entry name" value="PTS_EIIA_TYPE_2"/>
    <property type="match status" value="1"/>
</dbReference>
<feature type="domain" description="PTS EIIA type-2" evidence="12">
    <location>
        <begin position="1"/>
        <end position="145"/>
    </location>
</feature>
<evidence type="ECO:0000256" key="5">
    <source>
        <dbReference type="ARBA" id="ARBA00022597"/>
    </source>
</evidence>